<reference evidence="3 4" key="1">
    <citation type="submission" date="2018-08" db="EMBL/GenBank/DDBJ databases">
        <authorList>
            <person name="Khan S.A."/>
        </authorList>
    </citation>
    <scope>NUCLEOTIDE SEQUENCE [LARGE SCALE GENOMIC DNA]</scope>
    <source>
        <strain evidence="3 4">GTF-13</strain>
    </source>
</reference>
<evidence type="ECO:0000256" key="2">
    <source>
        <dbReference type="ARBA" id="ARBA00022679"/>
    </source>
</evidence>
<dbReference type="Proteomes" id="UP000280792">
    <property type="component" value="Unassembled WGS sequence"/>
</dbReference>
<sequence>MTCELDRFLQQRIPGAAVCPQRLPGCGALQLYLIDPRSVQRHYSTEQMLAIMQQPAYWSLCWGSGLALARYLLNQPQRVAGKRVLDFGAGSGVVAVAAALAGARQVIACDIDPQALAATSANARLNGVEVELLDDFAGLEAPVDLLVAADVLYDRANLPLLEQFCRCADSVLVGDSRIRNFQVAPYRRIARMSCGTFPDLDEFEEFSQVSLYETQPEAGSP</sequence>
<organism evidence="3 4">
    <name type="scientific">Aestuariirhabdus litorea</name>
    <dbReference type="NCBI Taxonomy" id="2528527"/>
    <lineage>
        <taxon>Bacteria</taxon>
        <taxon>Pseudomonadati</taxon>
        <taxon>Pseudomonadota</taxon>
        <taxon>Gammaproteobacteria</taxon>
        <taxon>Oceanospirillales</taxon>
        <taxon>Aestuariirhabdaceae</taxon>
        <taxon>Aestuariirhabdus</taxon>
    </lineage>
</organism>
<dbReference type="AlphaFoldDB" id="A0A3P3VR30"/>
<reference evidence="3 4" key="2">
    <citation type="submission" date="2018-12" db="EMBL/GenBank/DDBJ databases">
        <title>Simiduia agarivorans gen. nov., sp. nov., a marine, agarolytic bacterium isolated from shallow coastal water from Keelung, Taiwan.</title>
        <authorList>
            <person name="Shieh W.Y."/>
        </authorList>
    </citation>
    <scope>NUCLEOTIDE SEQUENCE [LARGE SCALE GENOMIC DNA]</scope>
    <source>
        <strain evidence="3 4">GTF-13</strain>
    </source>
</reference>
<protein>
    <submittedName>
        <fullName evidence="3">Methyltransferase</fullName>
    </submittedName>
</protein>
<evidence type="ECO:0000313" key="3">
    <source>
        <dbReference type="EMBL" id="RRJ84428.1"/>
    </source>
</evidence>
<dbReference type="Gene3D" id="3.40.50.150">
    <property type="entry name" value="Vaccinia Virus protein VP39"/>
    <property type="match status" value="1"/>
</dbReference>
<comment type="caution">
    <text evidence="3">The sequence shown here is derived from an EMBL/GenBank/DDBJ whole genome shotgun (WGS) entry which is preliminary data.</text>
</comment>
<gene>
    <name evidence="3" type="ORF">D0544_04785</name>
</gene>
<dbReference type="PANTHER" id="PTHR43648">
    <property type="entry name" value="ELECTRON TRANSFER FLAVOPROTEIN BETA SUBUNIT LYSINE METHYLTRANSFERASE"/>
    <property type="match status" value="1"/>
</dbReference>
<keyword evidence="4" id="KW-1185">Reference proteome</keyword>
<dbReference type="GO" id="GO:0032259">
    <property type="term" value="P:methylation"/>
    <property type="evidence" value="ECO:0007669"/>
    <property type="project" value="UniProtKB-KW"/>
</dbReference>
<name>A0A3P3VR30_9GAMM</name>
<dbReference type="Pfam" id="PF06325">
    <property type="entry name" value="PrmA"/>
    <property type="match status" value="1"/>
</dbReference>
<dbReference type="PANTHER" id="PTHR43648:SF1">
    <property type="entry name" value="ELECTRON TRANSFER FLAVOPROTEIN BETA SUBUNIT LYSINE METHYLTRANSFERASE"/>
    <property type="match status" value="1"/>
</dbReference>
<dbReference type="SUPFAM" id="SSF53335">
    <property type="entry name" value="S-adenosyl-L-methionine-dependent methyltransferases"/>
    <property type="match status" value="1"/>
</dbReference>
<proteinExistence type="predicted"/>
<evidence type="ECO:0000256" key="1">
    <source>
        <dbReference type="ARBA" id="ARBA00022603"/>
    </source>
</evidence>
<keyword evidence="2 3" id="KW-0808">Transferase</keyword>
<dbReference type="InterPro" id="IPR029063">
    <property type="entry name" value="SAM-dependent_MTases_sf"/>
</dbReference>
<dbReference type="GO" id="GO:0016279">
    <property type="term" value="F:protein-lysine N-methyltransferase activity"/>
    <property type="evidence" value="ECO:0007669"/>
    <property type="project" value="TreeGrafter"/>
</dbReference>
<accession>A0A3P3VR30</accession>
<evidence type="ECO:0000313" key="4">
    <source>
        <dbReference type="Proteomes" id="UP000280792"/>
    </source>
</evidence>
<keyword evidence="1 3" id="KW-0489">Methyltransferase</keyword>
<dbReference type="RefSeq" id="WP_125014857.1">
    <property type="nucleotide sequence ID" value="NZ_QWEZ01000001.1"/>
</dbReference>
<dbReference type="EMBL" id="QWEZ01000001">
    <property type="protein sequence ID" value="RRJ84428.1"/>
    <property type="molecule type" value="Genomic_DNA"/>
</dbReference>
<dbReference type="InterPro" id="IPR050078">
    <property type="entry name" value="Ribosomal_L11_MeTrfase_PrmA"/>
</dbReference>